<name>A0A2C6L967_9APIC</name>
<feature type="transmembrane region" description="Helical" evidence="1">
    <location>
        <begin position="30"/>
        <end position="48"/>
    </location>
</feature>
<evidence type="ECO:0000259" key="2">
    <source>
        <dbReference type="PROSITE" id="PS51352"/>
    </source>
</evidence>
<dbReference type="OrthoDB" id="427280at2759"/>
<dbReference type="Pfam" id="PF00085">
    <property type="entry name" value="Thioredoxin"/>
    <property type="match status" value="1"/>
</dbReference>
<dbReference type="InterPro" id="IPR036249">
    <property type="entry name" value="Thioredoxin-like_sf"/>
</dbReference>
<dbReference type="SUPFAM" id="SSF52833">
    <property type="entry name" value="Thioredoxin-like"/>
    <property type="match status" value="3"/>
</dbReference>
<gene>
    <name evidence="3" type="ORF">CSUI_002376</name>
</gene>
<dbReference type="VEuPathDB" id="ToxoDB:CSUI_002376"/>
<keyword evidence="1" id="KW-1133">Transmembrane helix</keyword>
<accession>A0A2C6L967</accession>
<dbReference type="InterPro" id="IPR052842">
    <property type="entry name" value="ER_Co-chaperone"/>
</dbReference>
<protein>
    <submittedName>
        <fullName evidence="3">Thioredoxin</fullName>
    </submittedName>
</protein>
<reference evidence="3 4" key="1">
    <citation type="journal article" date="2017" name="Int. J. Parasitol.">
        <title>The genome of the protozoan parasite Cystoisospora suis and a reverse vaccinology approach to identify vaccine candidates.</title>
        <authorList>
            <person name="Palmieri N."/>
            <person name="Shrestha A."/>
            <person name="Ruttkowski B."/>
            <person name="Beck T."/>
            <person name="Vogl C."/>
            <person name="Tomley F."/>
            <person name="Blake D.P."/>
            <person name="Joachim A."/>
        </authorList>
    </citation>
    <scope>NUCLEOTIDE SEQUENCE [LARGE SCALE GENOMIC DNA]</scope>
    <source>
        <strain evidence="3 4">Wien I</strain>
    </source>
</reference>
<sequence>MVQFPSSPPCGAARCLLSRFSSFTKRATCLGMYLSGSLLLLGFVAVAAKIRIDPMTHDVASINQQNWDGKVNKFRDSQVFAVLFYKDDCTECKSLIDGPFNDLAKKMKGMVGVFAVNCGENAKLCKDQKVEKYPTILIYPSLPRPSFQFQDKLHFLLIPSGKFPELVKKYKATKLPHVVVTRKDKKDEVYKGEMKFQAMFDWLNVFSETFVMGGGFSDHNAKAEPSPETQPWKFQVIPELTKLSNVDLCFKKSLKALCVIYLKEGRELTPEETDMLESFKYEYDSSKGPDFRFMWMDVDTEKGFRELFDLEKYPSLVVFNPHLKTRFTKVETDEVTPVESGDQEPTEQDQCWQCPVQGGPVWEDAGVG</sequence>
<dbReference type="PROSITE" id="PS51352">
    <property type="entry name" value="THIOREDOXIN_2"/>
    <property type="match status" value="1"/>
</dbReference>
<feature type="domain" description="Thioredoxin" evidence="2">
    <location>
        <begin position="53"/>
        <end position="172"/>
    </location>
</feature>
<keyword evidence="1" id="KW-0812">Transmembrane</keyword>
<dbReference type="PANTHER" id="PTHR45184">
    <property type="entry name" value="DNAJ PROTEIN ERDJ3A"/>
    <property type="match status" value="1"/>
</dbReference>
<dbReference type="PANTHER" id="PTHR45184:SF1">
    <property type="entry name" value="DNAJ PROTEIN ERDJ3A"/>
    <property type="match status" value="1"/>
</dbReference>
<dbReference type="Proteomes" id="UP000221165">
    <property type="component" value="Unassembled WGS sequence"/>
</dbReference>
<dbReference type="Gene3D" id="3.40.30.10">
    <property type="entry name" value="Glutaredoxin"/>
    <property type="match status" value="1"/>
</dbReference>
<organism evidence="3 4">
    <name type="scientific">Cystoisospora suis</name>
    <dbReference type="NCBI Taxonomy" id="483139"/>
    <lineage>
        <taxon>Eukaryota</taxon>
        <taxon>Sar</taxon>
        <taxon>Alveolata</taxon>
        <taxon>Apicomplexa</taxon>
        <taxon>Conoidasida</taxon>
        <taxon>Coccidia</taxon>
        <taxon>Eucoccidiorida</taxon>
        <taxon>Eimeriorina</taxon>
        <taxon>Sarcocystidae</taxon>
        <taxon>Cystoisospora</taxon>
    </lineage>
</organism>
<proteinExistence type="predicted"/>
<evidence type="ECO:0000256" key="1">
    <source>
        <dbReference type="SAM" id="Phobius"/>
    </source>
</evidence>
<dbReference type="EMBL" id="MIGC01001013">
    <property type="protein sequence ID" value="PHJ23772.1"/>
    <property type="molecule type" value="Genomic_DNA"/>
</dbReference>
<comment type="caution">
    <text evidence="3">The sequence shown here is derived from an EMBL/GenBank/DDBJ whole genome shotgun (WGS) entry which is preliminary data.</text>
</comment>
<evidence type="ECO:0000313" key="3">
    <source>
        <dbReference type="EMBL" id="PHJ23772.1"/>
    </source>
</evidence>
<dbReference type="InterPro" id="IPR013766">
    <property type="entry name" value="Thioredoxin_domain"/>
</dbReference>
<keyword evidence="4" id="KW-1185">Reference proteome</keyword>
<dbReference type="GeneID" id="94425789"/>
<dbReference type="RefSeq" id="XP_067925446.1">
    <property type="nucleotide sequence ID" value="XM_068062578.1"/>
</dbReference>
<evidence type="ECO:0000313" key="4">
    <source>
        <dbReference type="Proteomes" id="UP000221165"/>
    </source>
</evidence>
<dbReference type="AlphaFoldDB" id="A0A2C6L967"/>
<keyword evidence="1" id="KW-0472">Membrane</keyword>